<gene>
    <name evidence="1" type="ORF">BLNAU_18867</name>
</gene>
<evidence type="ECO:0000313" key="2">
    <source>
        <dbReference type="Proteomes" id="UP001281761"/>
    </source>
</evidence>
<evidence type="ECO:0000313" key="1">
    <source>
        <dbReference type="EMBL" id="KAK2946191.1"/>
    </source>
</evidence>
<comment type="caution">
    <text evidence="1">The sequence shown here is derived from an EMBL/GenBank/DDBJ whole genome shotgun (WGS) entry which is preliminary data.</text>
</comment>
<dbReference type="Proteomes" id="UP001281761">
    <property type="component" value="Unassembled WGS sequence"/>
</dbReference>
<proteinExistence type="predicted"/>
<dbReference type="EMBL" id="JARBJD010000234">
    <property type="protein sequence ID" value="KAK2946191.1"/>
    <property type="molecule type" value="Genomic_DNA"/>
</dbReference>
<reference evidence="1 2" key="1">
    <citation type="journal article" date="2022" name="bioRxiv">
        <title>Genomics of Preaxostyla Flagellates Illuminates Evolutionary Transitions and the Path Towards Mitochondrial Loss.</title>
        <authorList>
            <person name="Novak L.V.F."/>
            <person name="Treitli S.C."/>
            <person name="Pyrih J."/>
            <person name="Halakuc P."/>
            <person name="Pipaliya S.V."/>
            <person name="Vacek V."/>
            <person name="Brzon O."/>
            <person name="Soukal P."/>
            <person name="Eme L."/>
            <person name="Dacks J.B."/>
            <person name="Karnkowska A."/>
            <person name="Elias M."/>
            <person name="Hampl V."/>
        </authorList>
    </citation>
    <scope>NUCLEOTIDE SEQUENCE [LARGE SCALE GENOMIC DNA]</scope>
    <source>
        <strain evidence="1">NAU3</strain>
        <tissue evidence="1">Gut</tissue>
    </source>
</reference>
<protein>
    <submittedName>
        <fullName evidence="1">Uncharacterized protein</fullName>
    </submittedName>
</protein>
<accession>A0ABQ9X355</accession>
<organism evidence="1 2">
    <name type="scientific">Blattamonas nauphoetae</name>
    <dbReference type="NCBI Taxonomy" id="2049346"/>
    <lineage>
        <taxon>Eukaryota</taxon>
        <taxon>Metamonada</taxon>
        <taxon>Preaxostyla</taxon>
        <taxon>Oxymonadida</taxon>
        <taxon>Blattamonas</taxon>
    </lineage>
</organism>
<keyword evidence="2" id="KW-1185">Reference proteome</keyword>
<name>A0ABQ9X355_9EUKA</name>
<sequence length="331" mass="37060">MDAFLNFDVNSELSLEDQSSIYCSLIALVKAEYPFDTALQDKAVHFLKNVQPDWREEPGHPAKLVTDLAPSTNRSPSGFVESILTLLSSPHSTVVDAALSFLRETISTSSSVIPTNLVESDLISNVFATVQPHTLPISINETIFQNLILIITDCINLANPYYLRELGITSAADTFNHREMIFQKVVLPSSQFVTFLITNRNMLHEDLFLSFVNLLSSLIVIGPFHQPTLEFVLASPIVIAFSNCHSYIEREADIWFLLYNINNSLKECKIEGPETVQSGKRIIQALISEGFEDTLEQMMLNDTDENHSLLLVQDCLQLLKLLGSNVELPED</sequence>